<dbReference type="STRING" id="50429.A0A2B4R4W7"/>
<gene>
    <name evidence="1" type="primary">recG</name>
    <name evidence="1" type="ORF">AWC38_SpisGene23884</name>
</gene>
<accession>A0A2B4R4W7</accession>
<organism evidence="1 2">
    <name type="scientific">Stylophora pistillata</name>
    <name type="common">Smooth cauliflower coral</name>
    <dbReference type="NCBI Taxonomy" id="50429"/>
    <lineage>
        <taxon>Eukaryota</taxon>
        <taxon>Metazoa</taxon>
        <taxon>Cnidaria</taxon>
        <taxon>Anthozoa</taxon>
        <taxon>Hexacorallia</taxon>
        <taxon>Scleractinia</taxon>
        <taxon>Astrocoeniina</taxon>
        <taxon>Pocilloporidae</taxon>
        <taxon>Stylophora</taxon>
    </lineage>
</organism>
<keyword evidence="1" id="KW-0067">ATP-binding</keyword>
<dbReference type="Proteomes" id="UP000225706">
    <property type="component" value="Unassembled WGS sequence"/>
</dbReference>
<dbReference type="EMBL" id="LSMT01001523">
    <property type="protein sequence ID" value="PFX12196.1"/>
    <property type="molecule type" value="Genomic_DNA"/>
</dbReference>
<dbReference type="GO" id="GO:0004386">
    <property type="term" value="F:helicase activity"/>
    <property type="evidence" value="ECO:0007669"/>
    <property type="project" value="UniProtKB-KW"/>
</dbReference>
<dbReference type="InterPro" id="IPR038475">
    <property type="entry name" value="RecG_C_sf"/>
</dbReference>
<sequence length="566" mass="64132">MGQREAEGKVIDILVPRNVSLLFFSKTPDEYFRGAQTDITIYNADGEVKEDLKKKGPIDHQINEVLDFILKETKDEESLDSVQYPKRALREAVVNAFYHRGYEPEHCDPVKVRIYTAHIDIISYPGPHQSLKLSHFSEDGDLPPVKTRNRRIGEFLVKRKLAEEKGTGVKTIFRSMKRNGNSTPVFQFDETYFRVRLPMHPNFMVREILQLTSTLSGKGEKRKAVESLLEFLEKNPGIRCESLFQKLIELHDNDRKHPNVEKYKEFVTDRVERRVALASELDEWSRNPLDIKKGVQIVESLVKEGATSEDLRKATNIAVEKLTKELSDPSALEANQEAHQLIHAMGSVVKKDAYLSYHFAKCKFKLFSLNTRAVKGVRERSGFSSYLTEAAECVNDAVQLTSEENNSHLANEYRLLGYIHSRLHGLKKSTIADILGKSPVSVASAFVVHFTTKPKDADYFVATDAILRWEYSSRETIKYVKFGVQSGKDDVAIVVKDVTAKTVQFNSLVRPEVTASFIGRVSAVKDELASFKIKNLTLNDTGRYFCSLDPGKESVSVAEYVELTVV</sequence>
<protein>
    <submittedName>
        <fullName evidence="1">ATP-dependent DNA helicase RecG</fullName>
    </submittedName>
</protein>
<proteinExistence type="predicted"/>
<dbReference type="InterPro" id="IPR013783">
    <property type="entry name" value="Ig-like_fold"/>
</dbReference>
<dbReference type="PANTHER" id="PTHR30595:SF6">
    <property type="entry name" value="SCHLAFEN ALBA-2 DOMAIN-CONTAINING PROTEIN"/>
    <property type="match status" value="1"/>
</dbReference>
<feature type="non-terminal residue" evidence="1">
    <location>
        <position position="566"/>
    </location>
</feature>
<evidence type="ECO:0000313" key="1">
    <source>
        <dbReference type="EMBL" id="PFX12196.1"/>
    </source>
</evidence>
<keyword evidence="2" id="KW-1185">Reference proteome</keyword>
<evidence type="ECO:0000313" key="2">
    <source>
        <dbReference type="Proteomes" id="UP000225706"/>
    </source>
</evidence>
<comment type="caution">
    <text evidence="1">The sequence shown here is derived from an EMBL/GenBank/DDBJ whole genome shotgun (WGS) entry which is preliminary data.</text>
</comment>
<dbReference type="SUPFAM" id="SSF48726">
    <property type="entry name" value="Immunoglobulin"/>
    <property type="match status" value="1"/>
</dbReference>
<dbReference type="Gene3D" id="3.30.565.60">
    <property type="match status" value="1"/>
</dbReference>
<keyword evidence="1" id="KW-0347">Helicase</keyword>
<name>A0A2B4R4W7_STYPI</name>
<dbReference type="Gene3D" id="2.60.40.10">
    <property type="entry name" value="Immunoglobulins"/>
    <property type="match status" value="1"/>
</dbReference>
<dbReference type="OrthoDB" id="5948362at2759"/>
<dbReference type="InterPro" id="IPR036179">
    <property type="entry name" value="Ig-like_dom_sf"/>
</dbReference>
<keyword evidence="1" id="KW-0378">Hydrolase</keyword>
<dbReference type="AlphaFoldDB" id="A0A2B4R4W7"/>
<keyword evidence="1" id="KW-0547">Nucleotide-binding</keyword>
<reference evidence="2" key="1">
    <citation type="journal article" date="2017" name="bioRxiv">
        <title>Comparative analysis of the genomes of Stylophora pistillata and Acropora digitifera provides evidence for extensive differences between species of corals.</title>
        <authorList>
            <person name="Voolstra C.R."/>
            <person name="Li Y."/>
            <person name="Liew Y.J."/>
            <person name="Baumgarten S."/>
            <person name="Zoccola D."/>
            <person name="Flot J.-F."/>
            <person name="Tambutte S."/>
            <person name="Allemand D."/>
            <person name="Aranda M."/>
        </authorList>
    </citation>
    <scope>NUCLEOTIDE SEQUENCE [LARGE SCALE GENOMIC DNA]</scope>
</reference>
<dbReference type="Pfam" id="PF13749">
    <property type="entry name" value="HATPase_c_4"/>
    <property type="match status" value="1"/>
</dbReference>
<dbReference type="PANTHER" id="PTHR30595">
    <property type="entry name" value="GLPR-RELATED TRANSCRIPTIONAL REPRESSOR"/>
    <property type="match status" value="1"/>
</dbReference>